<evidence type="ECO:0000313" key="10">
    <source>
        <dbReference type="EMBL" id="MDQ0231515.1"/>
    </source>
</evidence>
<dbReference type="GO" id="GO:0004527">
    <property type="term" value="F:exonuclease activity"/>
    <property type="evidence" value="ECO:0007669"/>
    <property type="project" value="UniProtKB-KW"/>
</dbReference>
<feature type="domain" description="RecJ OB" evidence="9">
    <location>
        <begin position="455"/>
        <end position="561"/>
    </location>
</feature>
<keyword evidence="5 10" id="KW-0269">Exonuclease</keyword>
<keyword evidence="3" id="KW-0540">Nuclease</keyword>
<accession>A0ABT9ZJW3</accession>
<evidence type="ECO:0000256" key="4">
    <source>
        <dbReference type="ARBA" id="ARBA00022801"/>
    </source>
</evidence>
<dbReference type="NCBIfam" id="TIGR00644">
    <property type="entry name" value="recJ"/>
    <property type="match status" value="1"/>
</dbReference>
<evidence type="ECO:0000256" key="3">
    <source>
        <dbReference type="ARBA" id="ARBA00022722"/>
    </source>
</evidence>
<name>A0ABT9ZJW3_9BACI</name>
<evidence type="ECO:0000256" key="1">
    <source>
        <dbReference type="ARBA" id="ARBA00005915"/>
    </source>
</evidence>
<evidence type="ECO:0000259" key="9">
    <source>
        <dbReference type="Pfam" id="PF17768"/>
    </source>
</evidence>
<dbReference type="InterPro" id="IPR004610">
    <property type="entry name" value="RecJ"/>
</dbReference>
<feature type="domain" description="DHHA1" evidence="7">
    <location>
        <begin position="346"/>
        <end position="441"/>
    </location>
</feature>
<dbReference type="Proteomes" id="UP001234495">
    <property type="component" value="Unassembled WGS sequence"/>
</dbReference>
<evidence type="ECO:0000259" key="8">
    <source>
        <dbReference type="Pfam" id="PF10141"/>
    </source>
</evidence>
<dbReference type="PANTHER" id="PTHR30255">
    <property type="entry name" value="SINGLE-STRANDED-DNA-SPECIFIC EXONUCLEASE RECJ"/>
    <property type="match status" value="1"/>
</dbReference>
<proteinExistence type="inferred from homology"/>
<sequence>MLKAKTRWMIKESNEELINRFMNELSLTPLVASLLVNRGITSNDEAREFLQAGLKSFHDPFLLKDMDKAVSRIKQAIEKNEMILIYGDYDADGVSSTTVLITTLRELGANVEFYIPNRFTEGYGPNEAAFRFAHDNGFSLIITVDTGIAAVHEASIAKELGMDLIITDHHEPGPVLPDAIAIIHPKQPDCPYPFKELAGVGVAFKLSHALLGELPTNLLEIAAIGTIADLVSLHGENRVIAKLGLKQMQSTNRVGLKALLKIAKVESNAINEETIGFAIAPRINAVGRLQSADPAVDLLLSEDEDEALYIAEEIDSLNKERQKLVNSMTEEAVAEVETNYPIDEYPVLVIAKEDWNAGVVGIVASRLVEKYYRPTIVLSIDREKGIAKGSARSIAGFDLFANLSTCREILPHFGGHPMAAGMTLNIDDVDELRNRLVQLAKQQLSDADFIPITNVDVCCKLEDISIEAIEEMNKLAPFGMHNPKPVIQLEDVKLANIRKIGSEQNHLKLVLEQEDLQLDSVGFGLGHIHDELSPSITLSAIGELSINEWNNFRKPQLMLQDVSVDKWQLFDYRGTKNMDKLLKMFVTKDQDSQIISFQEKTFEYLKQNGYEQNAVLVRQVADAVQLNVHHTPVVLLDLPDSMDTLLSIFKQGIPSRIYSIFYQEAEHFFSTIPTRDHFKWFYAFLLKKGPFNLREQGEQLAKYKGWTKETIVFMSKVFFELEFVTIENGVISTNSTKQKRDLTESKTYQQKQMQLELEKTLLYTSYMQLKQWFEDQFESINDALVNV</sequence>
<comment type="caution">
    <text evidence="10">The sequence shown here is derived from an EMBL/GenBank/DDBJ whole genome shotgun (WGS) entry which is preliminary data.</text>
</comment>
<dbReference type="Pfam" id="PF02272">
    <property type="entry name" value="DHHA1"/>
    <property type="match status" value="1"/>
</dbReference>
<dbReference type="EMBL" id="JAUSUD010000013">
    <property type="protein sequence ID" value="MDQ0231515.1"/>
    <property type="molecule type" value="Genomic_DNA"/>
</dbReference>
<dbReference type="InterPro" id="IPR001667">
    <property type="entry name" value="DDH_dom"/>
</dbReference>
<dbReference type="InterPro" id="IPR003156">
    <property type="entry name" value="DHHA1_dom"/>
</dbReference>
<dbReference type="RefSeq" id="WP_307342606.1">
    <property type="nucleotide sequence ID" value="NZ_JAUSUD010000013.1"/>
</dbReference>
<feature type="domain" description="DDH" evidence="6">
    <location>
        <begin position="83"/>
        <end position="226"/>
    </location>
</feature>
<organism evidence="10 11">
    <name type="scientific">Metabacillus malikii</name>
    <dbReference type="NCBI Taxonomy" id="1504265"/>
    <lineage>
        <taxon>Bacteria</taxon>
        <taxon>Bacillati</taxon>
        <taxon>Bacillota</taxon>
        <taxon>Bacilli</taxon>
        <taxon>Bacillales</taxon>
        <taxon>Bacillaceae</taxon>
        <taxon>Metabacillus</taxon>
    </lineage>
</organism>
<dbReference type="Pfam" id="PF01368">
    <property type="entry name" value="DHH"/>
    <property type="match status" value="1"/>
</dbReference>
<dbReference type="Gene3D" id="3.10.310.30">
    <property type="match status" value="1"/>
</dbReference>
<dbReference type="Pfam" id="PF10141">
    <property type="entry name" value="ssDNA-exonuc_C"/>
    <property type="match status" value="1"/>
</dbReference>
<protein>
    <recommendedName>
        <fullName evidence="2">Single-stranded-DNA-specific exonuclease RecJ</fullName>
    </recommendedName>
</protein>
<dbReference type="InterPro" id="IPR038763">
    <property type="entry name" value="DHH_sf"/>
</dbReference>
<reference evidence="10 11" key="1">
    <citation type="submission" date="2023-07" db="EMBL/GenBank/DDBJ databases">
        <title>Genomic Encyclopedia of Type Strains, Phase IV (KMG-IV): sequencing the most valuable type-strain genomes for metagenomic binning, comparative biology and taxonomic classification.</title>
        <authorList>
            <person name="Goeker M."/>
        </authorList>
    </citation>
    <scope>NUCLEOTIDE SEQUENCE [LARGE SCALE GENOMIC DNA]</scope>
    <source>
        <strain evidence="10 11">DSM 29005</strain>
    </source>
</reference>
<evidence type="ECO:0000256" key="5">
    <source>
        <dbReference type="ARBA" id="ARBA00022839"/>
    </source>
</evidence>
<dbReference type="Pfam" id="PF17768">
    <property type="entry name" value="RecJ_OB"/>
    <property type="match status" value="1"/>
</dbReference>
<keyword evidence="4 10" id="KW-0378">Hydrolase</keyword>
<comment type="similarity">
    <text evidence="1">Belongs to the RecJ family.</text>
</comment>
<evidence type="ECO:0000259" key="6">
    <source>
        <dbReference type="Pfam" id="PF01368"/>
    </source>
</evidence>
<feature type="domain" description="Single-stranded-DNA-specific exonuclease RecJ C-terminal" evidence="8">
    <location>
        <begin position="568"/>
        <end position="773"/>
    </location>
</feature>
<evidence type="ECO:0000259" key="7">
    <source>
        <dbReference type="Pfam" id="PF02272"/>
    </source>
</evidence>
<dbReference type="PANTHER" id="PTHR30255:SF2">
    <property type="entry name" value="SINGLE-STRANDED-DNA-SPECIFIC EXONUCLEASE RECJ"/>
    <property type="match status" value="1"/>
</dbReference>
<dbReference type="InterPro" id="IPR041122">
    <property type="entry name" value="RecJ_OB"/>
</dbReference>
<evidence type="ECO:0000256" key="2">
    <source>
        <dbReference type="ARBA" id="ARBA00019841"/>
    </source>
</evidence>
<dbReference type="SUPFAM" id="SSF64182">
    <property type="entry name" value="DHH phosphoesterases"/>
    <property type="match status" value="1"/>
</dbReference>
<keyword evidence="11" id="KW-1185">Reference proteome</keyword>
<dbReference type="Gene3D" id="3.90.1640.30">
    <property type="match status" value="1"/>
</dbReference>
<dbReference type="InterPro" id="IPR051673">
    <property type="entry name" value="SSDNA_exonuclease_RecJ"/>
</dbReference>
<gene>
    <name evidence="10" type="ORF">J2S19_002798</name>
</gene>
<dbReference type="InterPro" id="IPR018779">
    <property type="entry name" value="RecJ_C"/>
</dbReference>
<evidence type="ECO:0000313" key="11">
    <source>
        <dbReference type="Proteomes" id="UP001234495"/>
    </source>
</evidence>